<keyword evidence="1" id="KW-0328">Glycosyltransferase</keyword>
<dbReference type="InterPro" id="IPR029044">
    <property type="entry name" value="Nucleotide-diphossugar_trans"/>
</dbReference>
<dbReference type="OrthoDB" id="396512at2"/>
<dbReference type="PANTHER" id="PTHR22916">
    <property type="entry name" value="GLYCOSYLTRANSFERASE"/>
    <property type="match status" value="1"/>
</dbReference>
<evidence type="ECO:0000256" key="1">
    <source>
        <dbReference type="ARBA" id="ARBA00022676"/>
    </source>
</evidence>
<dbReference type="Gene3D" id="3.90.550.10">
    <property type="entry name" value="Spore Coat Polysaccharide Biosynthesis Protein SpsA, Chain A"/>
    <property type="match status" value="1"/>
</dbReference>
<dbReference type="RefSeq" id="WP_159447048.1">
    <property type="nucleotide sequence ID" value="NZ_FUYF01000025.1"/>
</dbReference>
<gene>
    <name evidence="4" type="ORF">SAMN02745178_02577</name>
</gene>
<dbReference type="AlphaFoldDB" id="A0A1T4Y1H3"/>
<evidence type="ECO:0000313" key="4">
    <source>
        <dbReference type="EMBL" id="SKA95171.1"/>
    </source>
</evidence>
<dbReference type="GO" id="GO:0016757">
    <property type="term" value="F:glycosyltransferase activity"/>
    <property type="evidence" value="ECO:0007669"/>
    <property type="project" value="UniProtKB-KW"/>
</dbReference>
<keyword evidence="5" id="KW-1185">Reference proteome</keyword>
<evidence type="ECO:0000313" key="5">
    <source>
        <dbReference type="Proteomes" id="UP000190286"/>
    </source>
</evidence>
<reference evidence="4 5" key="1">
    <citation type="submission" date="2017-02" db="EMBL/GenBank/DDBJ databases">
        <authorList>
            <person name="Peterson S.W."/>
        </authorList>
    </citation>
    <scope>NUCLEOTIDE SEQUENCE [LARGE SCALE GENOMIC DNA]</scope>
    <source>
        <strain evidence="4 5">ATCC 27749</strain>
    </source>
</reference>
<organism evidence="4 5">
    <name type="scientific">Gemmiger formicilis</name>
    <dbReference type="NCBI Taxonomy" id="745368"/>
    <lineage>
        <taxon>Bacteria</taxon>
        <taxon>Bacillati</taxon>
        <taxon>Bacillota</taxon>
        <taxon>Clostridia</taxon>
        <taxon>Eubacteriales</taxon>
        <taxon>Gemmiger</taxon>
    </lineage>
</organism>
<dbReference type="GeneID" id="93339010"/>
<accession>A0A1T4Y1H3</accession>
<dbReference type="PANTHER" id="PTHR22916:SF51">
    <property type="entry name" value="GLYCOSYLTRANSFERASE EPSH-RELATED"/>
    <property type="match status" value="1"/>
</dbReference>
<sequence>MSKPTLCVIVPVYKAAATLDRCVASVLAQQVTGGLHCILVVDGSPDESGGLCDAWAARDPRVTVLHQENRGVSAARNAGLTAADSEYLVFLDADDALRPGALQAALDAQNTAPQSFVLWHYTTDEQDAAAVTSDTATRPQNMLARLWLDCLLAMPWNKLYRTAAAQQLAFDRQYTLGEDLQFVLDYIDLLGRTSPDFAYTILTAPLTFYDCSREGTLSTKYHADYCKIWPEHFARLNKACYATHCPQEDMRPLHRAELTVYAEGVADILRRDPAKRRAVRRDKAYAALRSPWLHALLERMRIEGCYSAYYLPCRWRSIRLVWVMAEARRTGSPLFGKLDWAGYYLLGRRMRRD</sequence>
<dbReference type="InterPro" id="IPR001173">
    <property type="entry name" value="Glyco_trans_2-like"/>
</dbReference>
<dbReference type="SUPFAM" id="SSF53448">
    <property type="entry name" value="Nucleotide-diphospho-sugar transferases"/>
    <property type="match status" value="1"/>
</dbReference>
<dbReference type="STRING" id="745368.SAMN02745178_02577"/>
<name>A0A1T4Y1H3_9FIRM</name>
<feature type="domain" description="Glycosyltransferase 2-like" evidence="3">
    <location>
        <begin position="7"/>
        <end position="121"/>
    </location>
</feature>
<keyword evidence="2 4" id="KW-0808">Transferase</keyword>
<proteinExistence type="predicted"/>
<dbReference type="CDD" id="cd00761">
    <property type="entry name" value="Glyco_tranf_GTA_type"/>
    <property type="match status" value="1"/>
</dbReference>
<dbReference type="EMBL" id="FUYF01000025">
    <property type="protein sequence ID" value="SKA95171.1"/>
    <property type="molecule type" value="Genomic_DNA"/>
</dbReference>
<evidence type="ECO:0000256" key="2">
    <source>
        <dbReference type="ARBA" id="ARBA00022679"/>
    </source>
</evidence>
<evidence type="ECO:0000259" key="3">
    <source>
        <dbReference type="Pfam" id="PF00535"/>
    </source>
</evidence>
<dbReference type="Proteomes" id="UP000190286">
    <property type="component" value="Unassembled WGS sequence"/>
</dbReference>
<dbReference type="Pfam" id="PF00535">
    <property type="entry name" value="Glycos_transf_2"/>
    <property type="match status" value="1"/>
</dbReference>
<protein>
    <submittedName>
        <fullName evidence="4">Glycosyl transferase family 2</fullName>
    </submittedName>
</protein>